<protein>
    <submittedName>
        <fullName evidence="2">Uncharacterized protein</fullName>
    </submittedName>
</protein>
<evidence type="ECO:0000256" key="1">
    <source>
        <dbReference type="SAM" id="MobiDB-lite"/>
    </source>
</evidence>
<feature type="region of interest" description="Disordered" evidence="1">
    <location>
        <begin position="1"/>
        <end position="86"/>
    </location>
</feature>
<dbReference type="EMBL" id="JAPVEA010000005">
    <property type="protein sequence ID" value="KAJ5454382.1"/>
    <property type="molecule type" value="Genomic_DNA"/>
</dbReference>
<proteinExistence type="predicted"/>
<sequence length="130" mass="13958">MAVGSRDPDGDSEMASSVGSPHSDSDAVGTGARTPTHNAQTAAPASELSPPGSQPQQISDISSTTDFRPRTEGEASNIPGKGPEQPIAAWNTKRAQDEYQRAMEQVIDKDFNLNEFGDPFDERDLEEKLL</sequence>
<feature type="compositionally biased region" description="Polar residues" evidence="1">
    <location>
        <begin position="54"/>
        <end position="66"/>
    </location>
</feature>
<evidence type="ECO:0000313" key="3">
    <source>
        <dbReference type="Proteomes" id="UP001213681"/>
    </source>
</evidence>
<keyword evidence="3" id="KW-1185">Reference proteome</keyword>
<dbReference type="AlphaFoldDB" id="A0AAD6C7V4"/>
<feature type="compositionally biased region" description="Polar residues" evidence="1">
    <location>
        <begin position="33"/>
        <end position="43"/>
    </location>
</feature>
<evidence type="ECO:0000313" key="2">
    <source>
        <dbReference type="EMBL" id="KAJ5454382.1"/>
    </source>
</evidence>
<gene>
    <name evidence="2" type="ORF">N7458_005338</name>
</gene>
<organism evidence="2 3">
    <name type="scientific">Penicillium daleae</name>
    <dbReference type="NCBI Taxonomy" id="63821"/>
    <lineage>
        <taxon>Eukaryota</taxon>
        <taxon>Fungi</taxon>
        <taxon>Dikarya</taxon>
        <taxon>Ascomycota</taxon>
        <taxon>Pezizomycotina</taxon>
        <taxon>Eurotiomycetes</taxon>
        <taxon>Eurotiomycetidae</taxon>
        <taxon>Eurotiales</taxon>
        <taxon>Aspergillaceae</taxon>
        <taxon>Penicillium</taxon>
    </lineage>
</organism>
<name>A0AAD6C7V4_9EURO</name>
<comment type="caution">
    <text evidence="2">The sequence shown here is derived from an EMBL/GenBank/DDBJ whole genome shotgun (WGS) entry which is preliminary data.</text>
</comment>
<dbReference type="Proteomes" id="UP001213681">
    <property type="component" value="Unassembled WGS sequence"/>
</dbReference>
<accession>A0AAD6C7V4</accession>
<dbReference type="GeneID" id="81598963"/>
<dbReference type="RefSeq" id="XP_056767338.1">
    <property type="nucleotide sequence ID" value="XM_056908720.1"/>
</dbReference>
<reference evidence="2" key="2">
    <citation type="journal article" date="2023" name="IMA Fungus">
        <title>Comparative genomic study of the Penicillium genus elucidates a diverse pangenome and 15 lateral gene transfer events.</title>
        <authorList>
            <person name="Petersen C."/>
            <person name="Sorensen T."/>
            <person name="Nielsen M.R."/>
            <person name="Sondergaard T.E."/>
            <person name="Sorensen J.L."/>
            <person name="Fitzpatrick D.A."/>
            <person name="Frisvad J.C."/>
            <person name="Nielsen K.L."/>
        </authorList>
    </citation>
    <scope>NUCLEOTIDE SEQUENCE</scope>
    <source>
        <strain evidence="2">IBT 16125</strain>
    </source>
</reference>
<reference evidence="2" key="1">
    <citation type="submission" date="2022-12" db="EMBL/GenBank/DDBJ databases">
        <authorList>
            <person name="Petersen C."/>
        </authorList>
    </citation>
    <scope>NUCLEOTIDE SEQUENCE</scope>
    <source>
        <strain evidence="2">IBT 16125</strain>
    </source>
</reference>